<organism evidence="2 3">
    <name type="scientific">Trifolium medium</name>
    <dbReference type="NCBI Taxonomy" id="97028"/>
    <lineage>
        <taxon>Eukaryota</taxon>
        <taxon>Viridiplantae</taxon>
        <taxon>Streptophyta</taxon>
        <taxon>Embryophyta</taxon>
        <taxon>Tracheophyta</taxon>
        <taxon>Spermatophyta</taxon>
        <taxon>Magnoliopsida</taxon>
        <taxon>eudicotyledons</taxon>
        <taxon>Gunneridae</taxon>
        <taxon>Pentapetalae</taxon>
        <taxon>rosids</taxon>
        <taxon>fabids</taxon>
        <taxon>Fabales</taxon>
        <taxon>Fabaceae</taxon>
        <taxon>Papilionoideae</taxon>
        <taxon>50 kb inversion clade</taxon>
        <taxon>NPAAA clade</taxon>
        <taxon>Hologalegina</taxon>
        <taxon>IRL clade</taxon>
        <taxon>Trifolieae</taxon>
        <taxon>Trifolium</taxon>
    </lineage>
</organism>
<feature type="non-terminal residue" evidence="2">
    <location>
        <position position="60"/>
    </location>
</feature>
<dbReference type="Proteomes" id="UP000265520">
    <property type="component" value="Unassembled WGS sequence"/>
</dbReference>
<protein>
    <submittedName>
        <fullName evidence="2">Uncharacterized protein</fullName>
    </submittedName>
</protein>
<evidence type="ECO:0000313" key="2">
    <source>
        <dbReference type="EMBL" id="MCI52198.1"/>
    </source>
</evidence>
<accession>A0A392STK8</accession>
<proteinExistence type="predicted"/>
<evidence type="ECO:0000256" key="1">
    <source>
        <dbReference type="SAM" id="MobiDB-lite"/>
    </source>
</evidence>
<comment type="caution">
    <text evidence="2">The sequence shown here is derived from an EMBL/GenBank/DDBJ whole genome shotgun (WGS) entry which is preliminary data.</text>
</comment>
<evidence type="ECO:0000313" key="3">
    <source>
        <dbReference type="Proteomes" id="UP000265520"/>
    </source>
</evidence>
<sequence>MNQDRVGVHCGRLSYSGDVLATLRLSYGFESCEGGSDERRRKSKRGKGRSAGEVAGDGDG</sequence>
<name>A0A392STK8_9FABA</name>
<dbReference type="EMBL" id="LXQA010443788">
    <property type="protein sequence ID" value="MCI52198.1"/>
    <property type="molecule type" value="Genomic_DNA"/>
</dbReference>
<dbReference type="AlphaFoldDB" id="A0A392STK8"/>
<feature type="region of interest" description="Disordered" evidence="1">
    <location>
        <begin position="31"/>
        <end position="60"/>
    </location>
</feature>
<reference evidence="2 3" key="1">
    <citation type="journal article" date="2018" name="Front. Plant Sci.">
        <title>Red Clover (Trifolium pratense) and Zigzag Clover (T. medium) - A Picture of Genomic Similarities and Differences.</title>
        <authorList>
            <person name="Dluhosova J."/>
            <person name="Istvanek J."/>
            <person name="Nedelnik J."/>
            <person name="Repkova J."/>
        </authorList>
    </citation>
    <scope>NUCLEOTIDE SEQUENCE [LARGE SCALE GENOMIC DNA]</scope>
    <source>
        <strain evidence="3">cv. 10/8</strain>
        <tissue evidence="2">Leaf</tissue>
    </source>
</reference>
<keyword evidence="3" id="KW-1185">Reference proteome</keyword>